<dbReference type="Gene3D" id="3.30.2290.10">
    <property type="entry name" value="PmbA/TldD superfamily"/>
    <property type="match status" value="1"/>
</dbReference>
<dbReference type="Pfam" id="PF19290">
    <property type="entry name" value="PmbA_TldD_2nd"/>
    <property type="match status" value="1"/>
</dbReference>
<dbReference type="GO" id="GO:0008237">
    <property type="term" value="F:metallopeptidase activity"/>
    <property type="evidence" value="ECO:0007669"/>
    <property type="project" value="InterPro"/>
</dbReference>
<organism evidence="3">
    <name type="scientific">Ignisphaera aggregans</name>
    <dbReference type="NCBI Taxonomy" id="334771"/>
    <lineage>
        <taxon>Archaea</taxon>
        <taxon>Thermoproteota</taxon>
        <taxon>Thermoprotei</taxon>
        <taxon>Desulfurococcales</taxon>
        <taxon>Desulfurococcaceae</taxon>
        <taxon>Ignisphaera</taxon>
    </lineage>
</organism>
<accession>A0A7J3I8Z5</accession>
<dbReference type="AlphaFoldDB" id="A0A7J3I8Z5"/>
<comment type="caution">
    <text evidence="3">The sequence shown here is derived from an EMBL/GenBank/DDBJ whole genome shotgun (WGS) entry which is preliminary data.</text>
</comment>
<dbReference type="EMBL" id="DTAI01000177">
    <property type="protein sequence ID" value="HGN37087.1"/>
    <property type="molecule type" value="Genomic_DNA"/>
</dbReference>
<evidence type="ECO:0000313" key="3">
    <source>
        <dbReference type="EMBL" id="HGN37087.1"/>
    </source>
</evidence>
<protein>
    <submittedName>
        <fullName evidence="3">TldD/PmbA family protein</fullName>
    </submittedName>
</protein>
<dbReference type="InterPro" id="IPR035068">
    <property type="entry name" value="TldD/PmbA_N"/>
</dbReference>
<dbReference type="SUPFAM" id="SSF111283">
    <property type="entry name" value="Putative modulator of DNA gyrase, PmbA/TldD"/>
    <property type="match status" value="1"/>
</dbReference>
<reference evidence="3" key="1">
    <citation type="journal article" date="2020" name="mSystems">
        <title>Genome- and Community-Level Interaction Insights into Carbon Utilization and Element Cycling Functions of Hydrothermarchaeota in Hydrothermal Sediment.</title>
        <authorList>
            <person name="Zhou Z."/>
            <person name="Liu Y."/>
            <person name="Xu W."/>
            <person name="Pan J."/>
            <person name="Luo Z.H."/>
            <person name="Li M."/>
        </authorList>
    </citation>
    <scope>NUCLEOTIDE SEQUENCE [LARGE SCALE GENOMIC DNA]</scope>
    <source>
        <strain evidence="3">SpSt-618</strain>
    </source>
</reference>
<proteinExistence type="predicted"/>
<dbReference type="PANTHER" id="PTHR43666">
    <property type="entry name" value="TLDD PROTEIN"/>
    <property type="match status" value="1"/>
</dbReference>
<sequence>MEIAQRIVDEAIRRGFDEAVAVVTASRRVMVKIANSEPTVLQQWTPIIVELYLTKDKRMFVGSYEPKSVEELLNGMDRISTMTLKVAESQLYAPLPEPTPIRYIGGLADNRILKAMDEVEKISEHIIEVAHRERIDSVAGMLQLSYMRIALVSSKGVQLSEDKTALQGYIRAFAEPDGSGQWCFTSTKYDIDGLEEMASIAARYAVDSRKREDIEPGTYDIVFSPMVFGNLLDYIIDMASAFSVIMGLSIFMKNRIGDRVASEKLTVYDEPRNRELPNASSFDYESLETFDKPIIEDGILRTILHNTKTAKIMNTKSTANAGWIRPSPWNIVVRSGDAKLDEIVSDVKRGLLITNNWYTRLQSYVEGLFSTIARDAVFYIENGRIVKPVNKIRVADSFPNILNNIEHVGRDAYNVQWWEISTPSKIPYVLVRNVKVSKHVI</sequence>
<dbReference type="InterPro" id="IPR045569">
    <property type="entry name" value="Metalloprtase-TldD/E_C"/>
</dbReference>
<dbReference type="InterPro" id="IPR036059">
    <property type="entry name" value="TldD/PmbA_sf"/>
</dbReference>
<dbReference type="Pfam" id="PF19289">
    <property type="entry name" value="PmbA_TldD_3rd"/>
    <property type="match status" value="1"/>
</dbReference>
<feature type="domain" description="Metalloprotease TldD/E C-terminal" evidence="1">
    <location>
        <begin position="216"/>
        <end position="437"/>
    </location>
</feature>
<dbReference type="GO" id="GO:0006508">
    <property type="term" value="P:proteolysis"/>
    <property type="evidence" value="ECO:0007669"/>
    <property type="project" value="InterPro"/>
</dbReference>
<gene>
    <name evidence="3" type="ORF">ENT87_06035</name>
</gene>
<dbReference type="InterPro" id="IPR045570">
    <property type="entry name" value="Metalloprtase-TldD/E_cen_dom"/>
</dbReference>
<name>A0A7J3I8Z5_9CREN</name>
<dbReference type="PANTHER" id="PTHR43666:SF1">
    <property type="entry name" value="CONSERVED PROTEIN"/>
    <property type="match status" value="1"/>
</dbReference>
<evidence type="ECO:0000259" key="2">
    <source>
        <dbReference type="Pfam" id="PF19290"/>
    </source>
</evidence>
<evidence type="ECO:0000259" key="1">
    <source>
        <dbReference type="Pfam" id="PF19289"/>
    </source>
</evidence>
<feature type="domain" description="Metalloprotease TldD/E central" evidence="2">
    <location>
        <begin position="113"/>
        <end position="208"/>
    </location>
</feature>